<reference evidence="2 3" key="1">
    <citation type="submission" date="2018-06" db="EMBL/GenBank/DDBJ databases">
        <authorList>
            <consortium name="Pathogen Informatics"/>
            <person name="Doyle S."/>
        </authorList>
    </citation>
    <scope>NUCLEOTIDE SEQUENCE [LARGE SCALE GENOMIC DNA]</scope>
    <source>
        <strain evidence="2 3">NCTC10717</strain>
    </source>
</reference>
<accession>A0A380MJ53</accession>
<name>A0A380MJ53_9GAMM</name>
<keyword evidence="3" id="KW-1185">Reference proteome</keyword>
<dbReference type="EMBL" id="UHIA01000002">
    <property type="protein sequence ID" value="SUO90280.1"/>
    <property type="molecule type" value="Genomic_DNA"/>
</dbReference>
<protein>
    <submittedName>
        <fullName evidence="2">Uncharacterized protein</fullName>
    </submittedName>
</protein>
<proteinExistence type="predicted"/>
<keyword evidence="1" id="KW-0812">Transmembrane</keyword>
<feature type="transmembrane region" description="Helical" evidence="1">
    <location>
        <begin position="60"/>
        <end position="86"/>
    </location>
</feature>
<gene>
    <name evidence="2" type="ORF">NCTC10717_00067</name>
</gene>
<dbReference type="AlphaFoldDB" id="A0A380MJ53"/>
<sequence length="138" mass="15053">MLKTTLLRQYDSQYLGRLFVMVCLIGFLLTSPDAYAQFALPAGDLKIPGVDTSDGNFLKAFATIISAIIVLMALAGVGIGMAETIFTMFSAANQARRDGEWGPTFKIIGIIIMVLVFALMLFYVINTFVLTPLSKIFA</sequence>
<dbReference type="Proteomes" id="UP000254575">
    <property type="component" value="Unassembled WGS sequence"/>
</dbReference>
<organism evidence="2 3">
    <name type="scientific">Suttonella indologenes</name>
    <dbReference type="NCBI Taxonomy" id="13276"/>
    <lineage>
        <taxon>Bacteria</taxon>
        <taxon>Pseudomonadati</taxon>
        <taxon>Pseudomonadota</taxon>
        <taxon>Gammaproteobacteria</taxon>
        <taxon>Cardiobacteriales</taxon>
        <taxon>Cardiobacteriaceae</taxon>
        <taxon>Suttonella</taxon>
    </lineage>
</organism>
<keyword evidence="1" id="KW-0472">Membrane</keyword>
<dbReference type="RefSeq" id="WP_115217404.1">
    <property type="nucleotide sequence ID" value="NZ_UHIA01000002.1"/>
</dbReference>
<evidence type="ECO:0000313" key="2">
    <source>
        <dbReference type="EMBL" id="SUO90280.1"/>
    </source>
</evidence>
<keyword evidence="1" id="KW-1133">Transmembrane helix</keyword>
<evidence type="ECO:0000313" key="3">
    <source>
        <dbReference type="Proteomes" id="UP000254575"/>
    </source>
</evidence>
<feature type="transmembrane region" description="Helical" evidence="1">
    <location>
        <begin position="107"/>
        <end position="125"/>
    </location>
</feature>
<evidence type="ECO:0000256" key="1">
    <source>
        <dbReference type="SAM" id="Phobius"/>
    </source>
</evidence>